<keyword evidence="7" id="KW-0547">Nucleotide-binding</keyword>
<dbReference type="EMBL" id="JAUDFV010000133">
    <property type="protein sequence ID" value="KAL2727037.1"/>
    <property type="molecule type" value="Genomic_DNA"/>
</dbReference>
<dbReference type="FunFam" id="3.40.30.10:FF:000034">
    <property type="entry name" value="glutathione S-transferase 1"/>
    <property type="match status" value="1"/>
</dbReference>
<dbReference type="Pfam" id="PF12698">
    <property type="entry name" value="ABC2_membrane_3"/>
    <property type="match status" value="2"/>
</dbReference>
<reference evidence="15 16" key="1">
    <citation type="journal article" date="2024" name="Ann. Entomol. Soc. Am.">
        <title>Genomic analyses of the southern and eastern yellowjacket wasps (Hymenoptera: Vespidae) reveal evolutionary signatures of social life.</title>
        <authorList>
            <person name="Catto M.A."/>
            <person name="Caine P.B."/>
            <person name="Orr S.E."/>
            <person name="Hunt B.G."/>
            <person name="Goodisman M.A.D."/>
        </authorList>
    </citation>
    <scope>NUCLEOTIDE SEQUENCE [LARGE SCALE GENOMIC DNA]</scope>
    <source>
        <strain evidence="15">233</strain>
        <tissue evidence="15">Head and thorax</tissue>
    </source>
</reference>
<feature type="transmembrane region" description="Helical" evidence="11">
    <location>
        <begin position="3962"/>
        <end position="3983"/>
    </location>
</feature>
<dbReference type="GO" id="GO:0005524">
    <property type="term" value="F:ATP binding"/>
    <property type="evidence" value="ECO:0007669"/>
    <property type="project" value="UniProtKB-KW"/>
</dbReference>
<evidence type="ECO:0000256" key="5">
    <source>
        <dbReference type="ARBA" id="ARBA00022692"/>
    </source>
</evidence>
<dbReference type="FunFam" id="3.40.50.300:FF:001253">
    <property type="entry name" value="ATP-binding cassette protein subfamily A, member 10"/>
    <property type="match status" value="1"/>
</dbReference>
<dbReference type="InterPro" id="IPR003439">
    <property type="entry name" value="ABC_transporter-like_ATP-bd"/>
</dbReference>
<dbReference type="FunFam" id="1.20.1050.10:FF:000007">
    <property type="entry name" value="Glutathione S-transferase 1-1"/>
    <property type="match status" value="2"/>
</dbReference>
<evidence type="ECO:0000256" key="4">
    <source>
        <dbReference type="ARBA" id="ARBA00022448"/>
    </source>
</evidence>
<evidence type="ECO:0000256" key="3">
    <source>
        <dbReference type="ARBA" id="ARBA00011738"/>
    </source>
</evidence>
<accession>A0ABD2B2T1</accession>
<keyword evidence="10 11" id="KW-0472">Membrane</keyword>
<dbReference type="Pfam" id="PF13409">
    <property type="entry name" value="GST_N_2"/>
    <property type="match status" value="1"/>
</dbReference>
<evidence type="ECO:0000256" key="6">
    <source>
        <dbReference type="ARBA" id="ARBA00022737"/>
    </source>
</evidence>
<dbReference type="CDD" id="cd03177">
    <property type="entry name" value="GST_C_Delta_Epsilon"/>
    <property type="match status" value="2"/>
</dbReference>
<dbReference type="Gene3D" id="3.40.50.300">
    <property type="entry name" value="P-loop containing nucleotide triphosphate hydrolases"/>
    <property type="match status" value="2"/>
</dbReference>
<protein>
    <submittedName>
        <fullName evidence="15">ATP-binding cassette sub-family A member 13</fullName>
    </submittedName>
</protein>
<feature type="domain" description="GST N-terminal" evidence="12">
    <location>
        <begin position="30"/>
        <end position="111"/>
    </location>
</feature>
<feature type="domain" description="GST C-terminal" evidence="13">
    <location>
        <begin position="326"/>
        <end position="456"/>
    </location>
</feature>
<evidence type="ECO:0000259" key="13">
    <source>
        <dbReference type="PROSITE" id="PS50405"/>
    </source>
</evidence>
<keyword evidence="6" id="KW-0677">Repeat</keyword>
<sequence>MIACISRLIVSVDLFSVIFYKNLFNTKIMSKITLYSLLVSPPCRAVLMVGEAIGIDFDVHEINLLNNDHKKEDFLKLNPQHTIPTIQDNDFVLWDSHVIATYLVEKYAADDSLYPKDPQQRATLWQRLIFDASVLFHILKRICKPIFYGSEKKIPQLLMDELEEALKLFDKLLEGKQWLVGDSYTIADICNVSTISSLTVIVQWDNYPNIQAWLKRCEEQLPGYEKYNVPGSKQLHKIFQQKVMNALKTFVNKSVPTLYMTELSPPVRSVLMTAYIIGLPLYKKEMNPQGTVPLLQDKDYYVWDSHAISGYLVHEYGKSDTLYPKDSKKRALVDQRLHFDTGILYPEFKNIMYPVIAGEKIITKEKINRVENVYKTFDSILANSKTKWLVGDTITIADLCNIATLSTLELFVPPTGKYHHLENWLASCKKEIPGYDEVNQRGLDKLVNYARIILDLCKMSCDQLTLLLWKNYVIRKRQPGILALIFLWPILVFMILYTVRDNVDPEYHSTCHFPSRSMPQDGLLPFVQSFICSIGNTCDPLSEYEEVPTFKNASLGPLVVDMQPILSNETILSAVKTLPKSIQLLKSMAQILTRPEIKALFDRGIHLGDLFNNHDRIKSFLRAQMPRASTTFIDGLFESSIRLYYLIETFGSTNVDGIVCSSENLKKYMILSKEEDYAEISKILCELDADKIPDILSELSKHLDFNGLLGMFDRVMGKFRDYDFFQDLRSSVETIVNLKSMDKYVPGYLRIREWLPNIIMLFRNVTFKEIDLTFINKSVELLDPIFEKEYDWKTARHGLLKLNTLLGMVKEILHNRTIDSSDDFFSIFDNFARTIKDFSLKNTEEIKVTKILDTVFLVLKDGMTLTERLLTRHSDEILLAAGIIDNLKYYFSEHIVNSLTYASSLIENIVRMTHHVAVIHLETERNIYEICKNHQELVQKILTNIDPIVYQTVIQSFSRLNFVERLMNVAKDKKLEESICEKQTLNEIFDNYRNLETQSKNIEDIICSDSGKKFISDIQANFHFEDYGKIVENTLATLVNMFFKNTVGIEQANLTTVVQVTRAFVSYLESPSMGDPDWSIFEINENWSKVFEDTRSKGRLDVLGIHLSIAKMYGSRSLSYFTVKPKLQDMNKLARIILQDLQTQPTSWIDQFRQHKYQLIESFYLTVTDKEKTLKILEYSNFTKSYCIDRNPPNLIAFPKGSDEKLLKELICRVSRSVENDLMINITSLDFNGEDFSKGKLNSFNWTMFNEKIIQIYGYIDGLLFQKNEQYNVLRLEYLKSNFKTAWTTNLTSRDAWEISVGVLCKLFNVMEKPIFNIQEKAFWKNINAIAWASSVIFDNLEITIDQIRKNDRVVKLPEVLHNLPETQILLETFLRNLLSIIFDVIDPISPNFPMNIMTTIDKYKERETDWPCVHNESIGEVLELRNGTQSFLRELERITCEPTAFIKEWKNQPIIMKVRKIIQFDTLVLLPPFNWTLGYTKFRGLVGKFDAFISDTKEIILAENPKLLPYMKTVGPKIKRTFDERSSNIENTGRTFLDYIDLKLDETIKVFQSNLTMRDIWKSKITGIDRILVLGKFLSHVLHKMLSFVTNILQDGPKDINLLPILGFNNESVISIIYKKLPYILSTLVNGLADSRIQNNILQILKNHTEFNCTDLFDWWSDVRVGLSIEEYTILEKFTCYLDPENFNEYVNFAAVEREIFRIPVSRYRLYMLTVIADIYDFGKAINKIINTTITIERPFTKLYFKNVLMKLRDSLEHVESTTFKIVELNTIWANHKLIIEGISEALLNIAEALESLEIKDDEMYIWQAVKSGDVQQLLKIMEASPEETIALIARLLTLDKRTSQVMPFKNIRATFCDPHLISDYWTIKNRNYFLMKVCTFDPYQVLKSITSTEFYEAVEGKPDVILKSTPLPSSLIKLLDAVLKIISSNDDIIVKSNIFNSTTWRNLSLDTWSLIKNAEASWIYENIKLESPPKELDELSNPFIVHSYPYVKVIRLVRLLNFLADLLSGGDIWQKLRNVYENTKVKPILTLIEDMPNLVVTVVDTFLTSERLNDFVEKLFLGQVNPCDIDRYLIPPSFVRKKGLLWSITNFCQNVLANDKFPTVLDFLSLGVDNVRNFVTYSDTGKHWNASYFVDEVNSLVFTLTRVSLEGYKNPKVPTWWTSFEEGTLKDFSLQYKKKDLRTLAHSVVNKLGSLVKNLVKTSSAAKQCSWCSTLMIDIVNSQLSRHALYAQLICDINKLNNTEIHNRIIHEFYWNKTASMIENYKYLNNQKTLNEYITSIEATFHYIADIFVDFQNEIYKEKINHCFHQFVGEPAFSRPGLYITFITGMLDMLQRNTHLIDIARYHENIINLTILAERNVPIWKPLREVVKKSDVELVDSFLPNATINVNAILNDRNHSLCRTVFECKNVSVFYRFLSSKRAGKVLRYDPKAAKYPSVMDISDRLAKSLDLSLIRQKIIRWRQDASWDLTWLKQILRHVSVVLAEGGNLLDVAFKIDFKDVSNVLGMPDIVDGVVNLLKDKTIDKIFSGMYEILEDVEPFLKDQNLIKDLYSVIVSLESMEIFKNLDVISDMFDNWDTVRTYLIDKLSISKEVASILSQAKIDMISVFMKERRALSLKDTICSPSKLGDMLNVEHTDITIEEVSTALCTLNNTQTQNIAITLIKNLNFDYILKTLLSANVKNIMANANLTEAEGKLVLDNLGVVSELIPFFKDKFSGNLISAENLQSEDESDAEEIISSSEFLTDSSKMLCGKMVIDNNNRFYKMIANIQDNTKQNDQIELDSLPSDFCRDTYKSLTNMGAGKIIWSYVKPLLRGQILYAPDTLAIKEVMSIANDTFVQMDHFSQLMYSFVETLKSLASLSEMGDSLNELQDIMTSKIMRIAIKSFGGGNFEGDFSNFNFGEIAWRLKRSKRLITMVEMLNNLMDCVLIDRMKGFSTEEELQTYARSLMETNEFLAGIVFLEKETERFKRSLDYGLPDNVTYKIRMDVDYVPSTIRLKNQFWIPGPESSFIEDLRYLRGFIQLQDSIDRAIIKVKSQKDQNWKTFTQQMPYPCWKQVPFQTTLYESQGLQVCFFFALMMCVGSIVRHIVWERESRNSMVMSVMGLKPWRNTFAWYITSFIELSIVIICISLILLAGKILPRSNPMLVLILLFDYVFSIVTYMISTMFSSASLSAITTVVMFLLTYMPYIIVIAMEAVFGLGYKLLICLSMSTSFCYGCLYIVRKEVQGTGLTWKNMWEESSPGDPMSMALILFMIALDGCIYALIGYFITKYTNSEDDSDVSSLTVNEKQIGVRFDNVRKVYNTDMGEMVAVDDFTLKLCEGEVTSLLGRNGAGKTTIIKMLTGMVAPTNGEICLNGEEGCKPDIGVCPQDNVLIDTLTPREHMIFYSKLKGQKDNVNMEKNVNDMLSSLELGRQEHEPVYRLSGGTKRRLCVALAFLGSPKLVILDEPGAGVDPAARRRIWRLIDQHRIGRTVLLSTHHLDEADMLSDTVVVMHKGKILCTGSPLTLKMNHGKGYRLNVSYPSINVSSGSIENKSLETLRNIIEGIVPNCNINETSGTEVIVTLPFQGKHGDNNDIVQVAKALEDNQKLLGFMHFSLECDTLERVFLDLCGRADNNSMLNRSNTNNTDKVNHIGLSVSNDGIDLIDLEPSPKPTAFRQGKALLKKRLWHFAKDWRSPLATLILPTIFVAVAMGFSLIRPPSEDEPPLALNPRLYDTHPTYFYSIDNSNDPFLQHVSLQLHDRFGDDYAGAWQTLPNDTGTCECVDGQQTCQGVSQAVEGLLQTLPGRPTLDWIVSTHQEYIERRYGGWSLSHWKDDPLFVVWYNNKGHHSMPSYLNALNEAILRASGVDGHLTTLNHPLKLSRDQLNRTTLLQRVADVGIALVLLIAFNLVGAQGTKELVRERLSEEKRILYLAGVHPVTYWTAALIWDFLIFGCSICLAVIVFEIFGLSTYVSKDNLAGVCLLLFLFAWAAIPFSHLAEKAFDDSSLSNMVLFCVNTFIGVSSLATILVIDILGKTQAAADARNVLHRILMIFPQYVLGDALVELSKNDITAELLKKFHMDTYKSPLGWDLLGVHYVFLVIIGALLFLINLIIECRLLPNFRKQNVNYEVVEEDEDVINERTRIENGMAHEDVLKTIRLRKEYRSVYGTNVAVQNLSFGVQPGKCFGLLGVNGAGKSTTFKMLTTEIIATAGRIVLKEEDIGSGPLCNGEVGYCPQTEALDGFLTPHQCLTIHAEVCGLKNVSKVVESTLQKLDLLKYAHQRVNSLSGGNKRKLCTAVAVMAPVSVILMDEPTSGMDPATKDLVGCVVKHVTKNHSSVILTSHSVADCESLCTRVGILAKAGLRCIGTPQHLKHKFGEGYVVFLRFSKPTLVSDLRRAIANHLPQAVVSSRQATAARLLVPKSEEMILSNSIAKVKMLAEELKATDYTFSQSSLDQVLVNFSEELEDESTIDSTRSGHDYGLISVPRAATNVRTLLLHNLSSSIILKSQMIFAYAF</sequence>
<feature type="transmembrane region" description="Helical" evidence="11">
    <location>
        <begin position="3252"/>
        <end position="3272"/>
    </location>
</feature>
<dbReference type="GO" id="GO:0003824">
    <property type="term" value="F:catalytic activity"/>
    <property type="evidence" value="ECO:0007669"/>
    <property type="project" value="UniProtKB-ARBA"/>
</dbReference>
<evidence type="ECO:0000256" key="7">
    <source>
        <dbReference type="ARBA" id="ARBA00022741"/>
    </source>
</evidence>
<evidence type="ECO:0000256" key="11">
    <source>
        <dbReference type="SAM" id="Phobius"/>
    </source>
</evidence>
<comment type="subunit">
    <text evidence="3">Homodimer.</text>
</comment>
<keyword evidence="16" id="KW-1185">Reference proteome</keyword>
<dbReference type="Pfam" id="PF00043">
    <property type="entry name" value="GST_C"/>
    <property type="match status" value="2"/>
</dbReference>
<feature type="transmembrane region" description="Helical" evidence="11">
    <location>
        <begin position="3995"/>
        <end position="4018"/>
    </location>
</feature>
<dbReference type="SMART" id="SM00382">
    <property type="entry name" value="AAA"/>
    <property type="match status" value="2"/>
</dbReference>
<proteinExistence type="inferred from homology"/>
<comment type="caution">
    <text evidence="15">The sequence shown here is derived from an EMBL/GenBank/DDBJ whole genome shotgun (WGS) entry which is preliminary data.</text>
</comment>
<evidence type="ECO:0000256" key="8">
    <source>
        <dbReference type="ARBA" id="ARBA00022840"/>
    </source>
</evidence>
<dbReference type="SFLD" id="SFLDS00019">
    <property type="entry name" value="Glutathione_Transferase_(cytos"/>
    <property type="match status" value="2"/>
</dbReference>
<dbReference type="GO" id="GO:0016020">
    <property type="term" value="C:membrane"/>
    <property type="evidence" value="ECO:0007669"/>
    <property type="project" value="UniProtKB-SubCell"/>
</dbReference>
<organism evidence="15 16">
    <name type="scientific">Vespula squamosa</name>
    <name type="common">Southern yellow jacket</name>
    <name type="synonym">Wasp</name>
    <dbReference type="NCBI Taxonomy" id="30214"/>
    <lineage>
        <taxon>Eukaryota</taxon>
        <taxon>Metazoa</taxon>
        <taxon>Ecdysozoa</taxon>
        <taxon>Arthropoda</taxon>
        <taxon>Hexapoda</taxon>
        <taxon>Insecta</taxon>
        <taxon>Pterygota</taxon>
        <taxon>Neoptera</taxon>
        <taxon>Endopterygota</taxon>
        <taxon>Hymenoptera</taxon>
        <taxon>Apocrita</taxon>
        <taxon>Aculeata</taxon>
        <taxon>Vespoidea</taxon>
        <taxon>Vespidae</taxon>
        <taxon>Vespinae</taxon>
        <taxon>Vespula</taxon>
    </lineage>
</organism>
<feature type="transmembrane region" description="Helical" evidence="11">
    <location>
        <begin position="3114"/>
        <end position="3136"/>
    </location>
</feature>
<evidence type="ECO:0000313" key="15">
    <source>
        <dbReference type="EMBL" id="KAL2727037.1"/>
    </source>
</evidence>
<keyword evidence="8 15" id="KW-0067">ATP-binding</keyword>
<dbReference type="InterPro" id="IPR026082">
    <property type="entry name" value="ABCA"/>
</dbReference>
<evidence type="ECO:0000256" key="2">
    <source>
        <dbReference type="ARBA" id="ARBA00008869"/>
    </source>
</evidence>
<dbReference type="Gene3D" id="1.20.1050.10">
    <property type="match status" value="2"/>
</dbReference>
<keyword evidence="4" id="KW-0813">Transport</keyword>
<feature type="transmembrane region" description="Helical" evidence="11">
    <location>
        <begin position="3071"/>
        <end position="3093"/>
    </location>
</feature>
<dbReference type="SUPFAM" id="SSF47616">
    <property type="entry name" value="GST C-terminal domain-like"/>
    <property type="match status" value="2"/>
</dbReference>
<evidence type="ECO:0000259" key="12">
    <source>
        <dbReference type="PROSITE" id="PS50404"/>
    </source>
</evidence>
<dbReference type="SFLD" id="SFLDG00358">
    <property type="entry name" value="Main_(cytGST)"/>
    <property type="match status" value="2"/>
</dbReference>
<feature type="domain" description="ABC transporter" evidence="14">
    <location>
        <begin position="3296"/>
        <end position="3524"/>
    </location>
</feature>
<evidence type="ECO:0000256" key="1">
    <source>
        <dbReference type="ARBA" id="ARBA00004141"/>
    </source>
</evidence>
<dbReference type="PANTHER" id="PTHR19229:SF36">
    <property type="entry name" value="ATP-BINDING CASSETTE SUB-FAMILY A MEMBER 2"/>
    <property type="match status" value="1"/>
</dbReference>
<dbReference type="CDD" id="cd03045">
    <property type="entry name" value="GST_N_Delta_Epsilon"/>
    <property type="match status" value="1"/>
</dbReference>
<dbReference type="InterPro" id="IPR013525">
    <property type="entry name" value="ABC2_TM"/>
</dbReference>
<comment type="subcellular location">
    <subcellularLocation>
        <location evidence="1">Membrane</location>
        <topology evidence="1">Multi-pass membrane protein</topology>
    </subcellularLocation>
</comment>
<feature type="domain" description="ABC transporter" evidence="14">
    <location>
        <begin position="4142"/>
        <end position="4370"/>
    </location>
</feature>
<feature type="domain" description="GST N-terminal" evidence="12">
    <location>
        <begin position="254"/>
        <end position="320"/>
    </location>
</feature>
<dbReference type="InterPro" id="IPR010987">
    <property type="entry name" value="Glutathione-S-Trfase_C-like"/>
</dbReference>
<dbReference type="InterPro" id="IPR003593">
    <property type="entry name" value="AAA+_ATPase"/>
</dbReference>
<evidence type="ECO:0000313" key="16">
    <source>
        <dbReference type="Proteomes" id="UP001607302"/>
    </source>
</evidence>
<dbReference type="PANTHER" id="PTHR19229">
    <property type="entry name" value="ATP-BINDING CASSETTE TRANSPORTER SUBFAMILY A ABCA"/>
    <property type="match status" value="1"/>
</dbReference>
<dbReference type="InterPro" id="IPR004045">
    <property type="entry name" value="Glutathione_S-Trfase_N"/>
</dbReference>
<dbReference type="SFLD" id="SFLDG01153">
    <property type="entry name" value="Main.4:_Theta-like"/>
    <property type="match status" value="1"/>
</dbReference>
<dbReference type="InterPro" id="IPR004046">
    <property type="entry name" value="GST_C"/>
</dbReference>
<dbReference type="SUPFAM" id="SSF52833">
    <property type="entry name" value="Thioredoxin-like"/>
    <property type="match status" value="2"/>
</dbReference>
<dbReference type="Gene3D" id="3.40.30.10">
    <property type="entry name" value="Glutaredoxin"/>
    <property type="match status" value="2"/>
</dbReference>
<feature type="domain" description="GST C-terminal" evidence="13">
    <location>
        <begin position="117"/>
        <end position="239"/>
    </location>
</feature>
<comment type="similarity">
    <text evidence="2">Belongs to the ABC transporter superfamily. ABCA family.</text>
</comment>
<dbReference type="PROSITE" id="PS50404">
    <property type="entry name" value="GST_NTER"/>
    <property type="match status" value="2"/>
</dbReference>
<dbReference type="InterPro" id="IPR027417">
    <property type="entry name" value="P-loop_NTPase"/>
</dbReference>
<dbReference type="SUPFAM" id="SSF52540">
    <property type="entry name" value="P-loop containing nucleoside triphosphate hydrolases"/>
    <property type="match status" value="2"/>
</dbReference>
<gene>
    <name evidence="15" type="ORF">V1478_007315</name>
</gene>
<dbReference type="CDD" id="cd03263">
    <property type="entry name" value="ABC_subfamily_A"/>
    <property type="match status" value="2"/>
</dbReference>
<evidence type="ECO:0000256" key="9">
    <source>
        <dbReference type="ARBA" id="ARBA00022989"/>
    </source>
</evidence>
<keyword evidence="5 11" id="KW-0812">Transmembrane</keyword>
<feature type="transmembrane region" description="Helical" evidence="11">
    <location>
        <begin position="3173"/>
        <end position="3197"/>
    </location>
</feature>
<dbReference type="Pfam" id="PF00005">
    <property type="entry name" value="ABC_tran"/>
    <property type="match status" value="2"/>
</dbReference>
<name>A0ABD2B2T1_VESSQ</name>
<feature type="transmembrane region" description="Helical" evidence="11">
    <location>
        <begin position="3148"/>
        <end position="3166"/>
    </location>
</feature>
<dbReference type="InterPro" id="IPR036249">
    <property type="entry name" value="Thioredoxin-like_sf"/>
</dbReference>
<evidence type="ECO:0000259" key="14">
    <source>
        <dbReference type="PROSITE" id="PS50893"/>
    </source>
</evidence>
<feature type="transmembrane region" description="Helical" evidence="11">
    <location>
        <begin position="3875"/>
        <end position="3895"/>
    </location>
</feature>
<evidence type="ECO:0000256" key="10">
    <source>
        <dbReference type="ARBA" id="ARBA00023136"/>
    </source>
</evidence>
<feature type="transmembrane region" description="Helical" evidence="11">
    <location>
        <begin position="4078"/>
        <end position="4098"/>
    </location>
</feature>
<dbReference type="PROSITE" id="PS50893">
    <property type="entry name" value="ABC_TRANSPORTER_2"/>
    <property type="match status" value="2"/>
</dbReference>
<feature type="transmembrane region" description="Helical" evidence="11">
    <location>
        <begin position="3925"/>
        <end position="3950"/>
    </location>
</feature>
<keyword evidence="9 11" id="KW-1133">Transmembrane helix</keyword>
<dbReference type="InterPro" id="IPR040079">
    <property type="entry name" value="Glutathione_S-Trfase"/>
</dbReference>
<dbReference type="Proteomes" id="UP001607302">
    <property type="component" value="Unassembled WGS sequence"/>
</dbReference>
<dbReference type="InterPro" id="IPR036282">
    <property type="entry name" value="Glutathione-S-Trfase_C_sf"/>
</dbReference>
<dbReference type="PROSITE" id="PS50405">
    <property type="entry name" value="GST_CTER"/>
    <property type="match status" value="2"/>
</dbReference>